<gene>
    <name evidence="11" type="ORF">EHS15_12985</name>
</gene>
<evidence type="ECO:0000256" key="8">
    <source>
        <dbReference type="SAM" id="Phobius"/>
    </source>
</evidence>
<evidence type="ECO:0000259" key="10">
    <source>
        <dbReference type="Pfam" id="PF04138"/>
    </source>
</evidence>
<dbReference type="OrthoDB" id="9810303at2"/>
<dbReference type="InterPro" id="IPR007267">
    <property type="entry name" value="GtrA_DPMS_TM"/>
</dbReference>
<accession>A0A4R9LY02</accession>
<keyword evidence="4 11" id="KW-0808">Transferase</keyword>
<dbReference type="GO" id="GO:0035269">
    <property type="term" value="P:protein O-linked glycosylation via mannose"/>
    <property type="evidence" value="ECO:0007669"/>
    <property type="project" value="TreeGrafter"/>
</dbReference>
<keyword evidence="12" id="KW-1185">Reference proteome</keyword>
<feature type="transmembrane region" description="Helical" evidence="8">
    <location>
        <begin position="272"/>
        <end position="293"/>
    </location>
</feature>
<evidence type="ECO:0000256" key="7">
    <source>
        <dbReference type="ARBA" id="ARBA00023136"/>
    </source>
</evidence>
<dbReference type="SUPFAM" id="SSF53448">
    <property type="entry name" value="Nucleotide-diphospho-sugar transferases"/>
    <property type="match status" value="1"/>
</dbReference>
<dbReference type="GO" id="GO:0004582">
    <property type="term" value="F:dolichyl-phosphate beta-D-mannosyltransferase activity"/>
    <property type="evidence" value="ECO:0007669"/>
    <property type="project" value="InterPro"/>
</dbReference>
<evidence type="ECO:0000313" key="12">
    <source>
        <dbReference type="Proteomes" id="UP000298058"/>
    </source>
</evidence>
<evidence type="ECO:0000256" key="6">
    <source>
        <dbReference type="ARBA" id="ARBA00022989"/>
    </source>
</evidence>
<keyword evidence="6 8" id="KW-1133">Transmembrane helix</keyword>
<feature type="transmembrane region" description="Helical" evidence="8">
    <location>
        <begin position="235"/>
        <end position="252"/>
    </location>
</feature>
<keyword evidence="5 8" id="KW-0812">Transmembrane</keyword>
<dbReference type="GO" id="GO:0006488">
    <property type="term" value="P:dolichol-linked oligosaccharide biosynthetic process"/>
    <property type="evidence" value="ECO:0007669"/>
    <property type="project" value="TreeGrafter"/>
</dbReference>
<feature type="transmembrane region" description="Helical" evidence="8">
    <location>
        <begin position="314"/>
        <end position="339"/>
    </location>
</feature>
<evidence type="ECO:0000256" key="2">
    <source>
        <dbReference type="ARBA" id="ARBA00006739"/>
    </source>
</evidence>
<organism evidence="11 12">
    <name type="scientific">Leptospira idonii</name>
    <dbReference type="NCBI Taxonomy" id="1193500"/>
    <lineage>
        <taxon>Bacteria</taxon>
        <taxon>Pseudomonadati</taxon>
        <taxon>Spirochaetota</taxon>
        <taxon>Spirochaetia</taxon>
        <taxon>Leptospirales</taxon>
        <taxon>Leptospiraceae</taxon>
        <taxon>Leptospira</taxon>
    </lineage>
</organism>
<sequence length="381" mass="43674">MFTLILPTYNEKENLKVLLPKLSDLFQKNNLKYEVLVVDDDSPDRTWEWVQEYSLTNANVRVIRRVNEKGLSSAVLAGMASAKGDSLGVMDADMQHDESILPKMLDLLKEKDLVVGSRRTEEGSYGEMKWFRRFLSYGATLMAKILLPISTTDPMSGFFVLRRTLFESSKNKLNPLGFKILLEFLARNPGIRVGEVGYSFRKREFGETKLSGTVMQQYLVALIDLRFGRFISWQFIKYAITGTIGIFVNLFGQWGYIQCFGMDTNSLEGKDILLPSFAVAFGFELSVVSNFLFNNHWTFSSRKKTGFVNQLVGFFQFNGVSLFGFLIQYSSWFFLVRLFQSYCPDFFPEQVTYIANLIGIIFATVTNYNLNQSFTWAKNND</sequence>
<name>A0A4R9LY02_9LEPT</name>
<dbReference type="GO" id="GO:0000271">
    <property type="term" value="P:polysaccharide biosynthetic process"/>
    <property type="evidence" value="ECO:0007669"/>
    <property type="project" value="InterPro"/>
</dbReference>
<feature type="transmembrane region" description="Helical" evidence="8">
    <location>
        <begin position="351"/>
        <end position="370"/>
    </location>
</feature>
<comment type="caution">
    <text evidence="11">The sequence shown here is derived from an EMBL/GenBank/DDBJ whole genome shotgun (WGS) entry which is preliminary data.</text>
</comment>
<comment type="similarity">
    <text evidence="2">Belongs to the glycosyltransferase 2 family.</text>
</comment>
<dbReference type="RefSeq" id="WP_135761003.1">
    <property type="nucleotide sequence ID" value="NZ_RQHW01000047.1"/>
</dbReference>
<protein>
    <submittedName>
        <fullName evidence="11">Glycosyltransferase family 2 protein</fullName>
    </submittedName>
</protein>
<evidence type="ECO:0000259" key="9">
    <source>
        <dbReference type="Pfam" id="PF00535"/>
    </source>
</evidence>
<dbReference type="EMBL" id="RQHW01000047">
    <property type="protein sequence ID" value="TGN18315.1"/>
    <property type="molecule type" value="Genomic_DNA"/>
</dbReference>
<dbReference type="PANTHER" id="PTHR43398:SF1">
    <property type="entry name" value="DOLICHOL-PHOSPHATE MANNOSYLTRANSFERASE SUBUNIT 1"/>
    <property type="match status" value="1"/>
</dbReference>
<dbReference type="AlphaFoldDB" id="A0A4R9LY02"/>
<evidence type="ECO:0000256" key="4">
    <source>
        <dbReference type="ARBA" id="ARBA00022679"/>
    </source>
</evidence>
<evidence type="ECO:0000256" key="3">
    <source>
        <dbReference type="ARBA" id="ARBA00022676"/>
    </source>
</evidence>
<dbReference type="Proteomes" id="UP000298058">
    <property type="component" value="Unassembled WGS sequence"/>
</dbReference>
<proteinExistence type="inferred from homology"/>
<dbReference type="Pfam" id="PF00535">
    <property type="entry name" value="Glycos_transf_2"/>
    <property type="match status" value="1"/>
</dbReference>
<dbReference type="GO" id="GO:0006506">
    <property type="term" value="P:GPI anchor biosynthetic process"/>
    <property type="evidence" value="ECO:0007669"/>
    <property type="project" value="TreeGrafter"/>
</dbReference>
<reference evidence="11" key="1">
    <citation type="journal article" date="2019" name="PLoS Negl. Trop. Dis.">
        <title>Revisiting the worldwide diversity of Leptospira species in the environment.</title>
        <authorList>
            <person name="Vincent A.T."/>
            <person name="Schiettekatte O."/>
            <person name="Bourhy P."/>
            <person name="Veyrier F.J."/>
            <person name="Picardeau M."/>
        </authorList>
    </citation>
    <scope>NUCLEOTIDE SEQUENCE [LARGE SCALE GENOMIC DNA]</scope>
    <source>
        <strain evidence="11">201300427</strain>
    </source>
</reference>
<dbReference type="CDD" id="cd06442">
    <property type="entry name" value="DPM1_like"/>
    <property type="match status" value="1"/>
</dbReference>
<dbReference type="InterPro" id="IPR029044">
    <property type="entry name" value="Nucleotide-diphossugar_trans"/>
</dbReference>
<feature type="domain" description="GtrA/DPMS transmembrane" evidence="10">
    <location>
        <begin position="237"/>
        <end position="376"/>
    </location>
</feature>
<dbReference type="InterPro" id="IPR039528">
    <property type="entry name" value="DPM1-like"/>
</dbReference>
<dbReference type="PANTHER" id="PTHR43398">
    <property type="entry name" value="DOLICHOL-PHOSPHATE MANNOSYLTRANSFERASE SUBUNIT 1"/>
    <property type="match status" value="1"/>
</dbReference>
<dbReference type="GO" id="GO:0016020">
    <property type="term" value="C:membrane"/>
    <property type="evidence" value="ECO:0007669"/>
    <property type="project" value="UniProtKB-SubCell"/>
</dbReference>
<evidence type="ECO:0000313" key="11">
    <source>
        <dbReference type="EMBL" id="TGN18315.1"/>
    </source>
</evidence>
<keyword evidence="7 8" id="KW-0472">Membrane</keyword>
<comment type="subcellular location">
    <subcellularLocation>
        <location evidence="1">Membrane</location>
        <topology evidence="1">Multi-pass membrane protein</topology>
    </subcellularLocation>
</comment>
<dbReference type="InterPro" id="IPR001173">
    <property type="entry name" value="Glyco_trans_2-like"/>
</dbReference>
<dbReference type="Pfam" id="PF04138">
    <property type="entry name" value="GtrA_DPMS_TM"/>
    <property type="match status" value="1"/>
</dbReference>
<keyword evidence="3" id="KW-0328">Glycosyltransferase</keyword>
<dbReference type="Gene3D" id="3.90.550.10">
    <property type="entry name" value="Spore Coat Polysaccharide Biosynthesis Protein SpsA, Chain A"/>
    <property type="match status" value="1"/>
</dbReference>
<evidence type="ECO:0000256" key="1">
    <source>
        <dbReference type="ARBA" id="ARBA00004141"/>
    </source>
</evidence>
<feature type="domain" description="Glycosyltransferase 2-like" evidence="9">
    <location>
        <begin position="4"/>
        <end position="167"/>
    </location>
</feature>
<evidence type="ECO:0000256" key="5">
    <source>
        <dbReference type="ARBA" id="ARBA00022692"/>
    </source>
</evidence>